<evidence type="ECO:0000256" key="1">
    <source>
        <dbReference type="SAM" id="MobiDB-lite"/>
    </source>
</evidence>
<protein>
    <recommendedName>
        <fullName evidence="2">Integrase zinc-binding domain-containing protein</fullName>
    </recommendedName>
</protein>
<dbReference type="Gene3D" id="1.10.340.70">
    <property type="match status" value="1"/>
</dbReference>
<dbReference type="AlphaFoldDB" id="A0A7M7H5I2"/>
<reference evidence="3" key="1">
    <citation type="submission" date="2021-01" db="UniProtKB">
        <authorList>
            <consortium name="EnsemblMetazoa"/>
        </authorList>
    </citation>
    <scope>IDENTIFICATION</scope>
</reference>
<keyword evidence="4" id="KW-1185">Reference proteome</keyword>
<evidence type="ECO:0000313" key="4">
    <source>
        <dbReference type="Proteomes" id="UP000002358"/>
    </source>
</evidence>
<dbReference type="PANTHER" id="PTHR47331">
    <property type="entry name" value="PHD-TYPE DOMAIN-CONTAINING PROTEIN"/>
    <property type="match status" value="1"/>
</dbReference>
<dbReference type="InParanoid" id="A0A7M7H5I2"/>
<sequence length="366" mass="40742">MVKQESFFVYGVLLNNRFEIRFQLNNKREPPRNGNRTVLQDHRPPQQNHVGQPAVVEEQTLTGPKPGPHICAKLSQRQDYGPEIRQLQLGRPISKDSALRTLSSFLDESGLLRVGGRLCNSLLPANEMHPVILCGRSPLAKLIIDWAHRRSLHAGFRSTYSYAIQRAWIVGARTQVRSHIKKCVACTITNARPQTQAMAPLPAARVTPSAAFLRTGVDYDGPFQILCTKDRGIRSTKGYVALFVCMTTKAVHLELVGDLTTQSFLGALDRFTGCRGQPQEIWSDNGTTFQGANVELNRLLRAAEMDWGQVEGSLAQQGITWRFILPSAPHFGGIWEAGSSLLHPKPNMDDKPLPFLSLAFLIDLLM</sequence>
<dbReference type="OMA" id="CVACTIT"/>
<accession>A0A7M7H5I2</accession>
<feature type="domain" description="Integrase zinc-binding" evidence="2">
    <location>
        <begin position="139"/>
        <end position="191"/>
    </location>
</feature>
<organism evidence="3 4">
    <name type="scientific">Nasonia vitripennis</name>
    <name type="common">Parasitic wasp</name>
    <dbReference type="NCBI Taxonomy" id="7425"/>
    <lineage>
        <taxon>Eukaryota</taxon>
        <taxon>Metazoa</taxon>
        <taxon>Ecdysozoa</taxon>
        <taxon>Arthropoda</taxon>
        <taxon>Hexapoda</taxon>
        <taxon>Insecta</taxon>
        <taxon>Pterygota</taxon>
        <taxon>Neoptera</taxon>
        <taxon>Endopterygota</taxon>
        <taxon>Hymenoptera</taxon>
        <taxon>Apocrita</taxon>
        <taxon>Proctotrupomorpha</taxon>
        <taxon>Chalcidoidea</taxon>
        <taxon>Pteromalidae</taxon>
        <taxon>Pteromalinae</taxon>
        <taxon>Nasonia</taxon>
    </lineage>
</organism>
<dbReference type="InterPro" id="IPR041588">
    <property type="entry name" value="Integrase_H2C2"/>
</dbReference>
<dbReference type="OrthoDB" id="5984724at2759"/>
<feature type="region of interest" description="Disordered" evidence="1">
    <location>
        <begin position="26"/>
        <end position="52"/>
    </location>
</feature>
<dbReference type="EnsemblMetazoa" id="XM_008209715">
    <property type="protein sequence ID" value="XP_008207937"/>
    <property type="gene ID" value="LOC103316369"/>
</dbReference>
<dbReference type="KEGG" id="nvi:103316369"/>
<name>A0A7M7H5I2_NASVI</name>
<evidence type="ECO:0000259" key="2">
    <source>
        <dbReference type="Pfam" id="PF17921"/>
    </source>
</evidence>
<gene>
    <name evidence="3" type="primary">103316369</name>
</gene>
<proteinExistence type="predicted"/>
<dbReference type="Proteomes" id="UP000002358">
    <property type="component" value="Unassembled WGS sequence"/>
</dbReference>
<dbReference type="Pfam" id="PF17921">
    <property type="entry name" value="Integrase_H2C2"/>
    <property type="match status" value="1"/>
</dbReference>
<dbReference type="InterPro" id="IPR012337">
    <property type="entry name" value="RNaseH-like_sf"/>
</dbReference>
<evidence type="ECO:0000313" key="3">
    <source>
        <dbReference type="EnsemblMetazoa" id="XP_008207937"/>
    </source>
</evidence>
<dbReference type="GO" id="GO:0003676">
    <property type="term" value="F:nucleic acid binding"/>
    <property type="evidence" value="ECO:0007669"/>
    <property type="project" value="InterPro"/>
</dbReference>
<dbReference type="Gene3D" id="3.30.420.10">
    <property type="entry name" value="Ribonuclease H-like superfamily/Ribonuclease H"/>
    <property type="match status" value="1"/>
</dbReference>
<dbReference type="InterPro" id="IPR036397">
    <property type="entry name" value="RNaseH_sf"/>
</dbReference>
<dbReference type="SUPFAM" id="SSF53098">
    <property type="entry name" value="Ribonuclease H-like"/>
    <property type="match status" value="1"/>
</dbReference>